<feature type="binding site" evidence="6">
    <location>
        <position position="73"/>
    </location>
    <ligand>
        <name>S-adenosyl-L-methionine</name>
        <dbReference type="ChEBI" id="CHEBI:59789"/>
    </ligand>
</feature>
<evidence type="ECO:0000256" key="3">
    <source>
        <dbReference type="ARBA" id="ARBA00022603"/>
    </source>
</evidence>
<keyword evidence="3 6" id="KW-0489">Methyltransferase</keyword>
<dbReference type="HAMAP" id="MF_00074">
    <property type="entry name" value="16SrRNA_methyltr_G"/>
    <property type="match status" value="1"/>
</dbReference>
<gene>
    <name evidence="6 7" type="primary">rsmG</name>
    <name evidence="7" type="ORF">VSX56_09845</name>
</gene>
<comment type="caution">
    <text evidence="7">The sequence shown here is derived from an EMBL/GenBank/DDBJ whole genome shotgun (WGS) entry which is preliminary data.</text>
</comment>
<feature type="binding site" evidence="6">
    <location>
        <position position="68"/>
    </location>
    <ligand>
        <name>S-adenosyl-L-methionine</name>
        <dbReference type="ChEBI" id="CHEBI:59789"/>
    </ligand>
</feature>
<dbReference type="PIRSF" id="PIRSF003078">
    <property type="entry name" value="GidB"/>
    <property type="match status" value="1"/>
</dbReference>
<comment type="similarity">
    <text evidence="6">Belongs to the methyltransferase superfamily. RNA methyltransferase RsmG family.</text>
</comment>
<dbReference type="Proteomes" id="UP001438953">
    <property type="component" value="Unassembled WGS sequence"/>
</dbReference>
<evidence type="ECO:0000313" key="8">
    <source>
        <dbReference type="Proteomes" id="UP001438953"/>
    </source>
</evidence>
<comment type="catalytic activity">
    <reaction evidence="6">
        <text>guanosine(527) in 16S rRNA + S-adenosyl-L-methionine = N(7)-methylguanosine(527) in 16S rRNA + S-adenosyl-L-homocysteine</text>
        <dbReference type="Rhea" id="RHEA:42732"/>
        <dbReference type="Rhea" id="RHEA-COMP:10209"/>
        <dbReference type="Rhea" id="RHEA-COMP:10210"/>
        <dbReference type="ChEBI" id="CHEBI:57856"/>
        <dbReference type="ChEBI" id="CHEBI:59789"/>
        <dbReference type="ChEBI" id="CHEBI:74269"/>
        <dbReference type="ChEBI" id="CHEBI:74480"/>
        <dbReference type="EC" id="2.1.1.170"/>
    </reaction>
</comment>
<dbReference type="EC" id="2.1.1.170" evidence="6"/>
<keyword evidence="8" id="KW-1185">Reference proteome</keyword>
<dbReference type="PANTHER" id="PTHR31760:SF0">
    <property type="entry name" value="S-ADENOSYL-L-METHIONINE-DEPENDENT METHYLTRANSFERASES SUPERFAMILY PROTEIN"/>
    <property type="match status" value="1"/>
</dbReference>
<dbReference type="Pfam" id="PF02527">
    <property type="entry name" value="GidB"/>
    <property type="match status" value="1"/>
</dbReference>
<proteinExistence type="inferred from homology"/>
<dbReference type="PANTHER" id="PTHR31760">
    <property type="entry name" value="S-ADENOSYL-L-METHIONINE-DEPENDENT METHYLTRANSFERASES SUPERFAMILY PROTEIN"/>
    <property type="match status" value="1"/>
</dbReference>
<dbReference type="EMBL" id="JAYWLC010000006">
    <property type="protein sequence ID" value="MER5172077.1"/>
    <property type="molecule type" value="Genomic_DNA"/>
</dbReference>
<accession>A0ABV1SGP7</accession>
<evidence type="ECO:0000256" key="1">
    <source>
        <dbReference type="ARBA" id="ARBA00022490"/>
    </source>
</evidence>
<dbReference type="RefSeq" id="WP_350936737.1">
    <property type="nucleotide sequence ID" value="NZ_JAYWLC010000006.1"/>
</dbReference>
<evidence type="ECO:0000256" key="6">
    <source>
        <dbReference type="HAMAP-Rule" id="MF_00074"/>
    </source>
</evidence>
<feature type="binding site" evidence="6">
    <location>
        <position position="136"/>
    </location>
    <ligand>
        <name>S-adenosyl-L-methionine</name>
        <dbReference type="ChEBI" id="CHEBI:59789"/>
    </ligand>
</feature>
<evidence type="ECO:0000313" key="7">
    <source>
        <dbReference type="EMBL" id="MER5172077.1"/>
    </source>
</evidence>
<evidence type="ECO:0000256" key="5">
    <source>
        <dbReference type="ARBA" id="ARBA00022691"/>
    </source>
</evidence>
<keyword evidence="1 6" id="KW-0963">Cytoplasm</keyword>
<dbReference type="GO" id="GO:0008168">
    <property type="term" value="F:methyltransferase activity"/>
    <property type="evidence" value="ECO:0007669"/>
    <property type="project" value="UniProtKB-KW"/>
</dbReference>
<keyword evidence="2 6" id="KW-0698">rRNA processing</keyword>
<name>A0ABV1SGP7_9RHOB</name>
<protein>
    <recommendedName>
        <fullName evidence="6">Ribosomal RNA small subunit methyltransferase G</fullName>
        <ecNumber evidence="6">2.1.1.170</ecNumber>
    </recommendedName>
    <alternativeName>
        <fullName evidence="6">16S rRNA 7-methylguanosine methyltransferase</fullName>
        <shortName evidence="6">16S rRNA m7G methyltransferase</shortName>
    </alternativeName>
</protein>
<dbReference type="GO" id="GO:0032259">
    <property type="term" value="P:methylation"/>
    <property type="evidence" value="ECO:0007669"/>
    <property type="project" value="UniProtKB-KW"/>
</dbReference>
<evidence type="ECO:0000256" key="4">
    <source>
        <dbReference type="ARBA" id="ARBA00022679"/>
    </source>
</evidence>
<dbReference type="InterPro" id="IPR029063">
    <property type="entry name" value="SAM-dependent_MTases_sf"/>
</dbReference>
<dbReference type="NCBIfam" id="TIGR00138">
    <property type="entry name" value="rsmG_gidB"/>
    <property type="match status" value="1"/>
</dbReference>
<dbReference type="SUPFAM" id="SSF53335">
    <property type="entry name" value="S-adenosyl-L-methionine-dependent methyltransferases"/>
    <property type="match status" value="1"/>
</dbReference>
<comment type="function">
    <text evidence="6">Specifically methylates the N7 position of guanine in position 527 of 16S rRNA.</text>
</comment>
<sequence length="203" mass="22617">MSIHQFPADVSRETIERFDLYEALVSKWNPVINLVAKSTVSDFKHRHLQDSIQVYQNDMSWTRWVDMGSGGGLPGIVVGIIAAQNKPDAEIHLIESDQRKCAFLLTCVRELGLNIKVHSQRILEIPSLAADIVSARALASLDMLLEFGCHHGNKTATFLFPKGANWKSEVAEAQKTWTFEYEALKSVTDPDATILKIAGAQRV</sequence>
<dbReference type="InterPro" id="IPR003682">
    <property type="entry name" value="rRNA_ssu_MeTfrase_G"/>
</dbReference>
<reference evidence="7 8" key="1">
    <citation type="submission" date="2024-01" db="EMBL/GenBank/DDBJ databases">
        <authorList>
            <person name="Deng Y."/>
            <person name="Su J."/>
        </authorList>
    </citation>
    <scope>NUCLEOTIDE SEQUENCE [LARGE SCALE GENOMIC DNA]</scope>
    <source>
        <strain evidence="7 8">CPCC 100088</strain>
    </source>
</reference>
<comment type="subcellular location">
    <subcellularLocation>
        <location evidence="6">Cytoplasm</location>
    </subcellularLocation>
</comment>
<comment type="caution">
    <text evidence="6">Lacks conserved residue(s) required for the propagation of feature annotation.</text>
</comment>
<organism evidence="7 8">
    <name type="scientific">Thioclava kandeliae</name>
    <dbReference type="NCBI Taxonomy" id="3070818"/>
    <lineage>
        <taxon>Bacteria</taxon>
        <taxon>Pseudomonadati</taxon>
        <taxon>Pseudomonadota</taxon>
        <taxon>Alphaproteobacteria</taxon>
        <taxon>Rhodobacterales</taxon>
        <taxon>Paracoccaceae</taxon>
        <taxon>Thioclava</taxon>
    </lineage>
</organism>
<evidence type="ECO:0000256" key="2">
    <source>
        <dbReference type="ARBA" id="ARBA00022552"/>
    </source>
</evidence>
<reference evidence="7 8" key="2">
    <citation type="submission" date="2024-06" db="EMBL/GenBank/DDBJ databases">
        <title>Thioclava kandeliae sp. nov. from a rhizosphere soil sample of Kandelia candel in a mangrove.</title>
        <authorList>
            <person name="Mu T."/>
        </authorList>
    </citation>
    <scope>NUCLEOTIDE SEQUENCE [LARGE SCALE GENOMIC DNA]</scope>
    <source>
        <strain evidence="7 8">CPCC 100088</strain>
    </source>
</reference>
<keyword evidence="4 6" id="KW-0808">Transferase</keyword>
<keyword evidence="5 6" id="KW-0949">S-adenosyl-L-methionine</keyword>
<dbReference type="Gene3D" id="3.40.50.150">
    <property type="entry name" value="Vaccinia Virus protein VP39"/>
    <property type="match status" value="1"/>
</dbReference>